<keyword evidence="1" id="KW-1133">Transmembrane helix</keyword>
<keyword evidence="3" id="KW-1185">Reference proteome</keyword>
<organism evidence="2 3">
    <name type="scientific">Symbiodinium pilosum</name>
    <name type="common">Dinoflagellate</name>
    <dbReference type="NCBI Taxonomy" id="2952"/>
    <lineage>
        <taxon>Eukaryota</taxon>
        <taxon>Sar</taxon>
        <taxon>Alveolata</taxon>
        <taxon>Dinophyceae</taxon>
        <taxon>Suessiales</taxon>
        <taxon>Symbiodiniaceae</taxon>
        <taxon>Symbiodinium</taxon>
    </lineage>
</organism>
<comment type="caution">
    <text evidence="2">The sequence shown here is derived from an EMBL/GenBank/DDBJ whole genome shotgun (WGS) entry which is preliminary data.</text>
</comment>
<dbReference type="AlphaFoldDB" id="A0A812YDZ9"/>
<proteinExistence type="predicted"/>
<evidence type="ECO:0000256" key="1">
    <source>
        <dbReference type="SAM" id="Phobius"/>
    </source>
</evidence>
<sequence length="276" mass="30552">MPADTSSACYVILSEAAKFECTLFEFFAVLASHIFAFSCTGLLLRFVLLETQKTPVDFSAVVSSESCDLNLAVVCVAVFVLEVLPELLTHFELAQEVAMDEVFSKDDWPTKAAQFILTSPKFPLCTSLVLFGSWFILTSESNKDLILNTVALTFVNNIDNTVYAMFVSRRLQRKITNTALVKGTRVRIEPPATYSTYFEGASLAERPSHTEFSYVGAGKGSYRIPQAAKYGAGGSVCSCLCFMFRYICLSRSALLIAMAVLVPWLLLRWHSDGQVF</sequence>
<feature type="transmembrane region" description="Helical" evidence="1">
    <location>
        <begin position="26"/>
        <end position="48"/>
    </location>
</feature>
<evidence type="ECO:0000313" key="2">
    <source>
        <dbReference type="EMBL" id="CAE7773400.1"/>
    </source>
</evidence>
<feature type="transmembrane region" description="Helical" evidence="1">
    <location>
        <begin position="253"/>
        <end position="271"/>
    </location>
</feature>
<evidence type="ECO:0000313" key="3">
    <source>
        <dbReference type="Proteomes" id="UP000649617"/>
    </source>
</evidence>
<feature type="transmembrane region" description="Helical" evidence="1">
    <location>
        <begin position="145"/>
        <end position="166"/>
    </location>
</feature>
<keyword evidence="1" id="KW-0812">Transmembrane</keyword>
<dbReference type="OrthoDB" id="412052at2759"/>
<keyword evidence="1" id="KW-0472">Membrane</keyword>
<accession>A0A812YDZ9</accession>
<protein>
    <submittedName>
        <fullName evidence="2">Uncharacterized protein</fullName>
    </submittedName>
</protein>
<gene>
    <name evidence="2" type="ORF">SPIL2461_LOCUS22829</name>
</gene>
<dbReference type="Proteomes" id="UP000649617">
    <property type="component" value="Unassembled WGS sequence"/>
</dbReference>
<dbReference type="EMBL" id="CAJNIZ010047678">
    <property type="protein sequence ID" value="CAE7773400.1"/>
    <property type="molecule type" value="Genomic_DNA"/>
</dbReference>
<reference evidence="2" key="1">
    <citation type="submission" date="2021-02" db="EMBL/GenBank/DDBJ databases">
        <authorList>
            <person name="Dougan E. K."/>
            <person name="Rhodes N."/>
            <person name="Thang M."/>
            <person name="Chan C."/>
        </authorList>
    </citation>
    <scope>NUCLEOTIDE SEQUENCE</scope>
</reference>
<name>A0A812YDZ9_SYMPI</name>
<feature type="transmembrane region" description="Helical" evidence="1">
    <location>
        <begin position="122"/>
        <end position="139"/>
    </location>
</feature>